<gene>
    <name evidence="1" type="ORF">DS742_25735</name>
</gene>
<name>A0A3E2N4U3_9FIRM</name>
<evidence type="ECO:0000313" key="1">
    <source>
        <dbReference type="EMBL" id="RFZ76009.1"/>
    </source>
</evidence>
<organism evidence="1 2">
    <name type="scientific">Lacrimispora amygdalina</name>
    <dbReference type="NCBI Taxonomy" id="253257"/>
    <lineage>
        <taxon>Bacteria</taxon>
        <taxon>Bacillati</taxon>
        <taxon>Bacillota</taxon>
        <taxon>Clostridia</taxon>
        <taxon>Lachnospirales</taxon>
        <taxon>Lachnospiraceae</taxon>
        <taxon>Lacrimispora</taxon>
    </lineage>
</organism>
<dbReference type="OrthoDB" id="1050390at2"/>
<comment type="caution">
    <text evidence="1">The sequence shown here is derived from an EMBL/GenBank/DDBJ whole genome shotgun (WGS) entry which is preliminary data.</text>
</comment>
<dbReference type="EMBL" id="QOHO01000107">
    <property type="protein sequence ID" value="RFZ76009.1"/>
    <property type="molecule type" value="Genomic_DNA"/>
</dbReference>
<reference evidence="1 2" key="1">
    <citation type="submission" date="2018-07" db="EMBL/GenBank/DDBJ databases">
        <title>New species, Clostridium PI-S10-A1B.</title>
        <authorList>
            <person name="Krishna G."/>
            <person name="Summeta K."/>
            <person name="Shikha S."/>
            <person name="Prabhu P.B."/>
            <person name="Suresh K."/>
        </authorList>
    </citation>
    <scope>NUCLEOTIDE SEQUENCE [LARGE SCALE GENOMIC DNA]</scope>
    <source>
        <strain evidence="1 2">PI-S10-A1B</strain>
    </source>
</reference>
<accession>A0A3E2N4U3</accession>
<dbReference type="Proteomes" id="UP000260680">
    <property type="component" value="Unassembled WGS sequence"/>
</dbReference>
<dbReference type="AlphaFoldDB" id="A0A3E2N4U3"/>
<evidence type="ECO:0000313" key="2">
    <source>
        <dbReference type="Proteomes" id="UP000260680"/>
    </source>
</evidence>
<sequence>MKGNSSLGQALITGVQRVAKESIFSQFNNARVYTVMHKQYASYFGLTVGETEKLLTDYGLILDENVRMKYVGYRFGGVEIYNPWSVLNYADIGSLDNYWINTSSNLLVKQALRTADKRFWEDFDQLLHEKKYLYGLR</sequence>
<proteinExistence type="predicted"/>
<protein>
    <submittedName>
        <fullName evidence="1">Uncharacterized protein</fullName>
    </submittedName>
</protein>
<dbReference type="PANTHER" id="PTHR34825:SF1">
    <property type="entry name" value="AAA-ATPASE-LIKE DOMAIN-CONTAINING PROTEIN"/>
    <property type="match status" value="1"/>
</dbReference>
<dbReference type="PANTHER" id="PTHR34825">
    <property type="entry name" value="CONSERVED PROTEIN, WITH A WEAK D-GALACTARATE DEHYDRATASE/ALTRONATE HYDROLASE DOMAIN"/>
    <property type="match status" value="1"/>
</dbReference>